<reference evidence="10" key="1">
    <citation type="submission" date="2019-09" db="EMBL/GenBank/DDBJ databases">
        <title>Mumia zhuanghuii sp. nov. isolated from the intestinal contents of plateau pika (Ochotona curzoniae) in the Qinghai-Tibet plateau of China.</title>
        <authorList>
            <person name="Tian Z."/>
        </authorList>
    </citation>
    <scope>NUCLEOTIDE SEQUENCE [LARGE SCALE GENOMIC DNA]</scope>
    <source>
        <strain evidence="10">L-031</strain>
    </source>
</reference>
<proteinExistence type="inferred from homology"/>
<dbReference type="GO" id="GO:0003677">
    <property type="term" value="F:DNA binding"/>
    <property type="evidence" value="ECO:0007669"/>
    <property type="project" value="UniProtKB-KW"/>
</dbReference>
<accession>A0A5J6KZZ8</accession>
<dbReference type="SUPFAM" id="SSF55869">
    <property type="entry name" value="DNA topoisomerase I domain"/>
    <property type="match status" value="1"/>
</dbReference>
<dbReference type="Pfam" id="PF01028">
    <property type="entry name" value="Topoisom_I"/>
    <property type="match status" value="1"/>
</dbReference>
<dbReference type="EC" id="5.6.2.1" evidence="3"/>
<dbReference type="RefSeq" id="WP_150923417.1">
    <property type="nucleotide sequence ID" value="NZ_CP044232.1"/>
</dbReference>
<dbReference type="PRINTS" id="PR00416">
    <property type="entry name" value="EUTPISMRASEI"/>
</dbReference>
<name>A0A5J6KZZ8_9MICO</name>
<dbReference type="GO" id="GO:0006265">
    <property type="term" value="P:DNA topological change"/>
    <property type="evidence" value="ECO:0007669"/>
    <property type="project" value="InterPro"/>
</dbReference>
<dbReference type="EMBL" id="CP044232">
    <property type="protein sequence ID" value="QEW01762.1"/>
    <property type="molecule type" value="Genomic_DNA"/>
</dbReference>
<dbReference type="AlphaFoldDB" id="A0A5J6KZZ8"/>
<organism evidence="9 10">
    <name type="scientific">Microbacterium lushaniae</name>
    <dbReference type="NCBI Taxonomy" id="2614639"/>
    <lineage>
        <taxon>Bacteria</taxon>
        <taxon>Bacillati</taxon>
        <taxon>Actinomycetota</taxon>
        <taxon>Actinomycetes</taxon>
        <taxon>Micrococcales</taxon>
        <taxon>Microbacteriaceae</taxon>
        <taxon>Microbacterium</taxon>
    </lineage>
</organism>
<dbReference type="SUPFAM" id="SSF56349">
    <property type="entry name" value="DNA breaking-rejoining enzymes"/>
    <property type="match status" value="1"/>
</dbReference>
<evidence type="ECO:0000313" key="9">
    <source>
        <dbReference type="EMBL" id="QEW01762.1"/>
    </source>
</evidence>
<dbReference type="InterPro" id="IPR013500">
    <property type="entry name" value="TopoI_cat_euk"/>
</dbReference>
<evidence type="ECO:0000313" key="10">
    <source>
        <dbReference type="Proteomes" id="UP000325516"/>
    </source>
</evidence>
<dbReference type="PROSITE" id="PS52038">
    <property type="entry name" value="TOPO_IB_2"/>
    <property type="match status" value="1"/>
</dbReference>
<comment type="catalytic activity">
    <reaction evidence="1">
        <text>ATP-independent breakage of single-stranded DNA, followed by passage and rejoining.</text>
        <dbReference type="EC" id="5.6.2.1"/>
    </reaction>
</comment>
<keyword evidence="5" id="KW-0238">DNA-binding</keyword>
<sequence>MARLIRVRPFEDPGYRRVRSGSGFRYIDHRGLPAPSQDAERAHALVIPPAWSEVWISRAERGHIQAVGTDDAGRRQYLYHPEWSKKRDKGKYARALELAGALPRARRRVTQSIRREALDRERVLAVAFRLLDQVAPRVGSARYFASNGSRGLTTLLRRDAEVDGSHVTLSFPAKSGKRALLELDDEDLASAVTELAAGRPRAHLLAYVRGRRRVPLTPGDVNAYVRALTGGSFTAKDFRTLRGTILAAETLARIGTVDTKTDLKRAELLAVRATAEKLGNTPSVARGSYIDPRVFSLYRRGQLMELDGSRDAAIRRLILGE</sequence>
<dbReference type="Proteomes" id="UP000325516">
    <property type="component" value="Chromosome"/>
</dbReference>
<dbReference type="InterPro" id="IPR011010">
    <property type="entry name" value="DNA_brk_join_enz"/>
</dbReference>
<keyword evidence="10" id="KW-1185">Reference proteome</keyword>
<keyword evidence="6 9" id="KW-0413">Isomerase</keyword>
<dbReference type="Gene3D" id="3.90.15.10">
    <property type="entry name" value="Topoisomerase I, Chain A, domain 3"/>
    <property type="match status" value="1"/>
</dbReference>
<dbReference type="InterPro" id="IPR001631">
    <property type="entry name" value="TopoI"/>
</dbReference>
<evidence type="ECO:0000256" key="1">
    <source>
        <dbReference type="ARBA" id="ARBA00000213"/>
    </source>
</evidence>
<evidence type="ECO:0000256" key="3">
    <source>
        <dbReference type="ARBA" id="ARBA00012891"/>
    </source>
</evidence>
<evidence type="ECO:0000256" key="2">
    <source>
        <dbReference type="ARBA" id="ARBA00006645"/>
    </source>
</evidence>
<dbReference type="Gene3D" id="3.30.66.10">
    <property type="entry name" value="DNA topoisomerase I domain"/>
    <property type="match status" value="1"/>
</dbReference>
<dbReference type="KEGG" id="mlz:F6J85_00730"/>
<feature type="domain" description="DNA topoisomerase IB N-terminal" evidence="8">
    <location>
        <begin position="23"/>
        <end position="70"/>
    </location>
</feature>
<evidence type="ECO:0000256" key="5">
    <source>
        <dbReference type="ARBA" id="ARBA00023125"/>
    </source>
</evidence>
<dbReference type="InterPro" id="IPR049331">
    <property type="entry name" value="Top1B_N_bact"/>
</dbReference>
<dbReference type="InterPro" id="IPR014711">
    <property type="entry name" value="TopoI_cat_a-hlx-sub_euk"/>
</dbReference>
<evidence type="ECO:0000256" key="4">
    <source>
        <dbReference type="ARBA" id="ARBA00023029"/>
    </source>
</evidence>
<evidence type="ECO:0000259" key="7">
    <source>
        <dbReference type="Pfam" id="PF01028"/>
    </source>
</evidence>
<evidence type="ECO:0000259" key="8">
    <source>
        <dbReference type="Pfam" id="PF21338"/>
    </source>
</evidence>
<dbReference type="InterPro" id="IPR035447">
    <property type="entry name" value="DNA_topo_I_N_sf"/>
</dbReference>
<gene>
    <name evidence="9" type="ORF">F6J85_00730</name>
</gene>
<dbReference type="Gene3D" id="1.10.132.120">
    <property type="match status" value="1"/>
</dbReference>
<feature type="domain" description="DNA topoisomerase I catalytic core eukaryotic-type" evidence="7">
    <location>
        <begin position="84"/>
        <end position="286"/>
    </location>
</feature>
<evidence type="ECO:0000256" key="6">
    <source>
        <dbReference type="ARBA" id="ARBA00023235"/>
    </source>
</evidence>
<dbReference type="GO" id="GO:0003917">
    <property type="term" value="F:DNA topoisomerase type I (single strand cut, ATP-independent) activity"/>
    <property type="evidence" value="ECO:0007669"/>
    <property type="project" value="UniProtKB-EC"/>
</dbReference>
<comment type="similarity">
    <text evidence="2">Belongs to the type IB topoisomerase family.</text>
</comment>
<keyword evidence="4" id="KW-0799">Topoisomerase</keyword>
<protein>
    <recommendedName>
        <fullName evidence="3">DNA topoisomerase</fullName>
        <ecNumber evidence="3">5.6.2.1</ecNumber>
    </recommendedName>
</protein>
<dbReference type="Pfam" id="PF21338">
    <property type="entry name" value="Top1B_N_bact"/>
    <property type="match status" value="1"/>
</dbReference>